<accession>A0A4R3ZPB7</accession>
<proteinExistence type="predicted"/>
<dbReference type="RefSeq" id="WP_131886382.1">
    <property type="nucleotide sequence ID" value="NZ_CP143053.1"/>
</dbReference>
<evidence type="ECO:0008006" key="3">
    <source>
        <dbReference type="Google" id="ProtNLM"/>
    </source>
</evidence>
<comment type="caution">
    <text evidence="1">The sequence shown here is derived from an EMBL/GenBank/DDBJ whole genome shotgun (WGS) entry which is preliminary data.</text>
</comment>
<evidence type="ECO:0000313" key="2">
    <source>
        <dbReference type="Proteomes" id="UP000295805"/>
    </source>
</evidence>
<reference evidence="1 2" key="1">
    <citation type="submission" date="2019-03" db="EMBL/GenBank/DDBJ databases">
        <title>Root nodule microbial communities of legume samples collected from USA, Mexico and Botswana.</title>
        <authorList>
            <person name="Hirsch A."/>
        </authorList>
    </citation>
    <scope>NUCLEOTIDE SEQUENCE [LARGE SCALE GENOMIC DNA]</scope>
    <source>
        <strain evidence="1 2">55</strain>
    </source>
</reference>
<dbReference type="EMBL" id="SMCX01000028">
    <property type="protein sequence ID" value="TCW21120.1"/>
    <property type="molecule type" value="Genomic_DNA"/>
</dbReference>
<organism evidence="1 2">
    <name type="scientific">Dietzia cinnamea</name>
    <dbReference type="NCBI Taxonomy" id="321318"/>
    <lineage>
        <taxon>Bacteria</taxon>
        <taxon>Bacillati</taxon>
        <taxon>Actinomycetota</taxon>
        <taxon>Actinomycetes</taxon>
        <taxon>Mycobacteriales</taxon>
        <taxon>Dietziaceae</taxon>
        <taxon>Dietzia</taxon>
    </lineage>
</organism>
<gene>
    <name evidence="1" type="ORF">EDD19_1282</name>
</gene>
<dbReference type="Proteomes" id="UP000295805">
    <property type="component" value="Unassembled WGS sequence"/>
</dbReference>
<sequence length="354" mass="38898">MTNGKEADTGRYRNSSVSAAVDLVSRSNAVGMITAWQREDGIAQRPAIRHPQFTLQAVLVAMVLIPEIGVTTTVREILRTIYSLTDLQLSMVGMAINSEARAAFDDDPKNREEARFRAWLHAQVTCIDSFWDLPARTMSNGDFATALAARTPDERALASRRNLRAGELVNSLIAASIDWPGLARWRGDMVADETILDLAAVGEGMGSKPDKIKSAVSRARFYIRQDNNEVRGDGASATRTRKMAFGIGVTAVMAIGPIRAPGAVPRTILAVEVGGPTSGDAAALMRCLERIDGWPQTPKPRSRQRNRLLGVDMGYRAKPELAHFLLTRRIDRIHRYPKSDKHAGRRTTFILPLA</sequence>
<protein>
    <recommendedName>
        <fullName evidence="3">Transposase</fullName>
    </recommendedName>
</protein>
<dbReference type="GeneID" id="89529023"/>
<dbReference type="AlphaFoldDB" id="A0A4R3ZPB7"/>
<name>A0A4R3ZPB7_9ACTN</name>
<evidence type="ECO:0000313" key="1">
    <source>
        <dbReference type="EMBL" id="TCW21120.1"/>
    </source>
</evidence>